<proteinExistence type="predicted"/>
<keyword evidence="2" id="KW-0732">Signal</keyword>
<dbReference type="RefSeq" id="WP_070637927.1">
    <property type="nucleotide sequence ID" value="NZ_SPKT01000024.1"/>
</dbReference>
<evidence type="ECO:0008006" key="5">
    <source>
        <dbReference type="Google" id="ProtNLM"/>
    </source>
</evidence>
<comment type="caution">
    <text evidence="3">The sequence shown here is derived from an EMBL/GenBank/DDBJ whole genome shotgun (WGS) entry which is preliminary data.</text>
</comment>
<evidence type="ECO:0000256" key="1">
    <source>
        <dbReference type="SAM" id="MobiDB-lite"/>
    </source>
</evidence>
<dbReference type="Proteomes" id="UP000297477">
    <property type="component" value="Unassembled WGS sequence"/>
</dbReference>
<evidence type="ECO:0000313" key="3">
    <source>
        <dbReference type="EMBL" id="TFH98091.1"/>
    </source>
</evidence>
<protein>
    <recommendedName>
        <fullName evidence="5">Lipoprotein</fullName>
    </recommendedName>
</protein>
<reference evidence="3 4" key="1">
    <citation type="submission" date="2019-03" db="EMBL/GenBank/DDBJ databases">
        <title>Reclassification of Micrococcus aloeverae and Micrococcus yunnanensis as later heterotypic synonyms of Micrococcus luteus.</title>
        <authorList>
            <person name="Huang C.-H."/>
        </authorList>
    </citation>
    <scope>NUCLEOTIDE SEQUENCE [LARGE SCALE GENOMIC DNA]</scope>
    <source>
        <strain evidence="3 4">BCRC 12151</strain>
    </source>
</reference>
<evidence type="ECO:0000256" key="2">
    <source>
        <dbReference type="SAM" id="SignalP"/>
    </source>
</evidence>
<feature type="chain" id="PRO_5046603354" description="Lipoprotein" evidence="2">
    <location>
        <begin position="28"/>
        <end position="435"/>
    </location>
</feature>
<organism evidence="3 4">
    <name type="scientific">Micrococcus lylae</name>
    <dbReference type="NCBI Taxonomy" id="1273"/>
    <lineage>
        <taxon>Bacteria</taxon>
        <taxon>Bacillati</taxon>
        <taxon>Actinomycetota</taxon>
        <taxon>Actinomycetes</taxon>
        <taxon>Micrococcales</taxon>
        <taxon>Micrococcaceae</taxon>
        <taxon>Micrococcus</taxon>
    </lineage>
</organism>
<dbReference type="PROSITE" id="PS51257">
    <property type="entry name" value="PROKAR_LIPOPROTEIN"/>
    <property type="match status" value="1"/>
</dbReference>
<feature type="region of interest" description="Disordered" evidence="1">
    <location>
        <begin position="39"/>
        <end position="66"/>
    </location>
</feature>
<sequence>MAKKSLPLVGLSVAAALFLTGCGQEGAADYAAEVEAQARETLDERASEAREGAQSEVEAVRSETERVQGELKKALEAGDRQVLEGLITEETKKRWEQSGTADAWKGATGVEVRVDDVEVPDFEAPEISSVADYIGEDVSREDYFGDQEYVPHVEGVPYQDYEFSGYERPESVSGTIRFDGGEDRCLTLKKDDEGSYRVDAVSSCVAPFTSQLGGAGHGHGDGSAQPGSPVPADWVRIGDRSLADVFGGHQSGGPALIAAGEYEISLDDSLGEDNVELKDSDGTVDLSQGLPLLVATEEVVKQAREHVAEWNKQRESVTEGDSRCDFNNAELKVNGVTVRTTGTACNNSWIDHDKSELQFLKTDQNVRTEVQKKDYGYDLYVTFTADDGGPVMEVKEWDTLRDEWVAKRHDAIVVLFEIDESGERSLHPKESIQRR</sequence>
<accession>A0ABY2K1G2</accession>
<gene>
    <name evidence="3" type="ORF">E4A49_10245</name>
</gene>
<evidence type="ECO:0000313" key="4">
    <source>
        <dbReference type="Proteomes" id="UP000297477"/>
    </source>
</evidence>
<feature type="signal peptide" evidence="2">
    <location>
        <begin position="1"/>
        <end position="27"/>
    </location>
</feature>
<keyword evidence="4" id="KW-1185">Reference proteome</keyword>
<name>A0ABY2K1G2_9MICC</name>
<dbReference type="EMBL" id="SPKT01000024">
    <property type="protein sequence ID" value="TFH98091.1"/>
    <property type="molecule type" value="Genomic_DNA"/>
</dbReference>